<feature type="region of interest" description="Disordered" evidence="1">
    <location>
        <begin position="702"/>
        <end position="725"/>
    </location>
</feature>
<evidence type="ECO:0000256" key="1">
    <source>
        <dbReference type="SAM" id="MobiDB-lite"/>
    </source>
</evidence>
<name>A0A8S1HTA0_9PELO</name>
<feature type="compositionally biased region" description="Pro residues" evidence="1">
    <location>
        <begin position="793"/>
        <end position="802"/>
    </location>
</feature>
<feature type="region of interest" description="Disordered" evidence="1">
    <location>
        <begin position="48"/>
        <end position="76"/>
    </location>
</feature>
<gene>
    <name evidence="3" type="ORF">CAUJ_LOCUS15812</name>
</gene>
<feature type="region of interest" description="Disordered" evidence="1">
    <location>
        <begin position="891"/>
        <end position="915"/>
    </location>
</feature>
<evidence type="ECO:0000313" key="4">
    <source>
        <dbReference type="Proteomes" id="UP000835052"/>
    </source>
</evidence>
<dbReference type="GO" id="GO:0006357">
    <property type="term" value="P:regulation of transcription by RNA polymerase II"/>
    <property type="evidence" value="ECO:0007669"/>
    <property type="project" value="InterPro"/>
</dbReference>
<keyword evidence="2" id="KW-1133">Transmembrane helix</keyword>
<evidence type="ECO:0000256" key="2">
    <source>
        <dbReference type="SAM" id="Phobius"/>
    </source>
</evidence>
<feature type="transmembrane region" description="Helical" evidence="2">
    <location>
        <begin position="144"/>
        <end position="164"/>
    </location>
</feature>
<comment type="caution">
    <text evidence="3">The sequence shown here is derived from an EMBL/GenBank/DDBJ whole genome shotgun (WGS) entry which is preliminary data.</text>
</comment>
<sequence>MQRDERGPTKRKTASRPTILDDDAMRVAEGRPPGVCWATWPTRERRVRRAGRVGQRARRRGERVRRRGGGQRDTQTVGDATRSIVGLAPFVSRVSLLLAVCSFSVARAQSVLPFVRLRPLTRKRAVFPKPSPPFVPPRRHKTRLYIHSLFFSFFSTATPVLFLLHDLYGRRQRRMSPISRRWYSILCGTRAAAFASHHSYVAGVRQNGHHFQGVSDACVPDVLENAPGNRAVTQMPTGMEKEEEMESHLQDAIVAQQASTSGVQVDSHVIPTPKVFPVPQDRYDRTYKVRNKPIKHTSTAKYIRVHAWLSLDKEEPDYDADSEDEEWMSSRPHIERRTLEKIFDVLEAQSSDNQICLPAIAHNSLTAYDGSIVDDVYDYWINKRISATTSYGNVGVGGLIPKVRTECRKEAQGSLSPYVAFRRRAEKMQTRKNRKNDEDAYEKVLKLSYDLRKAVTLFDMVKRREKTKLALIDLDADILTRRMALADYGSTIYSQFVSKMRGGVVDGEPSKPLAEINGSSGDTPIKEPEPKKKKKSRRVRPSTTTLDREVPSRAWLKKNAEVWNKPPSLFSQMGNSPVVEVERSTQAAQDANLDGRYTFKRRRGCVYRAAIPIVPANSAPTQKPVEHIPLRRHVFATSLPTVDGRFRSIGMARRRVGRGGRVIFDRVVNANKGADNRVPKIFDPFDDEIFENRTMSFRARLHPFGEEDPMEPMPTERFFQRSDRFRFDDDEDEKAWIESYRPSSSRSMTMAPEVPTEPPDEEEPMEVDVQPEPQPEEPAEKKRSTTPPSAEVPRPPLPPVPPHSMMISPKKSSCSGNGPAGRVDPTPMPEKMCGTVSASDDWREASGSPSESNSSTDWGNPTGSYMMSSTSTSAATAVVASSAASAAAVNAEEGEARTGDLPVARQPPSVKDSVGSVTMLDCTMNTYMLTPPPVGS</sequence>
<evidence type="ECO:0008006" key="5">
    <source>
        <dbReference type="Google" id="ProtNLM"/>
    </source>
</evidence>
<feature type="region of interest" description="Disordered" evidence="1">
    <location>
        <begin position="1"/>
        <end position="24"/>
    </location>
</feature>
<keyword evidence="2" id="KW-0812">Transmembrane</keyword>
<keyword evidence="4" id="KW-1185">Reference proteome</keyword>
<dbReference type="Proteomes" id="UP000835052">
    <property type="component" value="Unassembled WGS sequence"/>
</dbReference>
<dbReference type="PANTHER" id="PTHR14898">
    <property type="entry name" value="ENHANCER OF POLYCOMB"/>
    <property type="match status" value="1"/>
</dbReference>
<evidence type="ECO:0000313" key="3">
    <source>
        <dbReference type="EMBL" id="CAD6199913.1"/>
    </source>
</evidence>
<keyword evidence="2" id="KW-0472">Membrane</keyword>
<protein>
    <recommendedName>
        <fullName evidence="5">Enhancer of polycomb-like protein</fullName>
    </recommendedName>
</protein>
<feature type="compositionally biased region" description="Basic residues" evidence="1">
    <location>
        <begin position="531"/>
        <end position="540"/>
    </location>
</feature>
<dbReference type="InterPro" id="IPR024943">
    <property type="entry name" value="Enhancer_polycomb"/>
</dbReference>
<accession>A0A8S1HTA0</accession>
<dbReference type="EMBL" id="CAJGYM010000215">
    <property type="protein sequence ID" value="CAD6199913.1"/>
    <property type="molecule type" value="Genomic_DNA"/>
</dbReference>
<organism evidence="3 4">
    <name type="scientific">Caenorhabditis auriculariae</name>
    <dbReference type="NCBI Taxonomy" id="2777116"/>
    <lineage>
        <taxon>Eukaryota</taxon>
        <taxon>Metazoa</taxon>
        <taxon>Ecdysozoa</taxon>
        <taxon>Nematoda</taxon>
        <taxon>Chromadorea</taxon>
        <taxon>Rhabditida</taxon>
        <taxon>Rhabditina</taxon>
        <taxon>Rhabditomorpha</taxon>
        <taxon>Rhabditoidea</taxon>
        <taxon>Rhabditidae</taxon>
        <taxon>Peloderinae</taxon>
        <taxon>Caenorhabditis</taxon>
    </lineage>
</organism>
<feature type="region of interest" description="Disordered" evidence="1">
    <location>
        <begin position="508"/>
        <end position="549"/>
    </location>
</feature>
<feature type="region of interest" description="Disordered" evidence="1">
    <location>
        <begin position="737"/>
        <end position="868"/>
    </location>
</feature>
<feature type="compositionally biased region" description="Basic residues" evidence="1">
    <location>
        <begin position="48"/>
        <end position="69"/>
    </location>
</feature>
<feature type="compositionally biased region" description="Low complexity" evidence="1">
    <location>
        <begin position="846"/>
        <end position="855"/>
    </location>
</feature>
<reference evidence="3" key="1">
    <citation type="submission" date="2020-10" db="EMBL/GenBank/DDBJ databases">
        <authorList>
            <person name="Kikuchi T."/>
        </authorList>
    </citation>
    <scope>NUCLEOTIDE SEQUENCE</scope>
    <source>
        <strain evidence="3">NKZ352</strain>
    </source>
</reference>
<proteinExistence type="predicted"/>
<dbReference type="AlphaFoldDB" id="A0A8S1HTA0"/>
<feature type="compositionally biased region" description="Polar residues" evidence="1">
    <location>
        <begin position="856"/>
        <end position="867"/>
    </location>
</feature>
<dbReference type="GO" id="GO:0035267">
    <property type="term" value="C:NuA4 histone acetyltransferase complex"/>
    <property type="evidence" value="ECO:0007669"/>
    <property type="project" value="InterPro"/>
</dbReference>
<dbReference type="OrthoDB" id="435275at2759"/>